<dbReference type="RefSeq" id="WP_247994097.1">
    <property type="nucleotide sequence ID" value="NZ_CP096019.1"/>
</dbReference>
<keyword evidence="2" id="KW-1185">Reference proteome</keyword>
<dbReference type="GeneID" id="71926989"/>
<dbReference type="KEGG" id="haad:MW046_03040"/>
<dbReference type="InterPro" id="IPR046243">
    <property type="entry name" value="DUF6276"/>
</dbReference>
<dbReference type="Pfam" id="PF19792">
    <property type="entry name" value="DUF6276"/>
    <property type="match status" value="1"/>
</dbReference>
<organism evidence="1 2">
    <name type="scientific">Halocatena salina</name>
    <dbReference type="NCBI Taxonomy" id="2934340"/>
    <lineage>
        <taxon>Archaea</taxon>
        <taxon>Methanobacteriati</taxon>
        <taxon>Methanobacteriota</taxon>
        <taxon>Stenosarchaea group</taxon>
        <taxon>Halobacteria</taxon>
        <taxon>Halobacteriales</taxon>
        <taxon>Natronomonadaceae</taxon>
        <taxon>Halocatena</taxon>
    </lineage>
</organism>
<accession>A0A8U0A2P7</accession>
<dbReference type="EMBL" id="CP096019">
    <property type="protein sequence ID" value="UPM43430.1"/>
    <property type="molecule type" value="Genomic_DNA"/>
</dbReference>
<reference evidence="1" key="1">
    <citation type="submission" date="2022-04" db="EMBL/GenBank/DDBJ databases">
        <title>Halocatena sp. nov., isolated from a salt lake.</title>
        <authorList>
            <person name="Cui H.-L."/>
        </authorList>
    </citation>
    <scope>NUCLEOTIDE SEQUENCE</scope>
    <source>
        <strain evidence="1">AD-1</strain>
    </source>
</reference>
<sequence>MSCPDCDAPLVSFVVPSELREYAPTTMETLAICTRCLTLHPPTASSTATEEASDFSRISNAFPTGEAAVPMALALGLLESLALNRSEIEHLIERVERAGADPLSFLGELDRQGSVDPEWDIDRRRHQLEQFLGG</sequence>
<dbReference type="AlphaFoldDB" id="A0A8U0A2P7"/>
<gene>
    <name evidence="1" type="ORF">MW046_03040</name>
</gene>
<evidence type="ECO:0000313" key="2">
    <source>
        <dbReference type="Proteomes" id="UP000831768"/>
    </source>
</evidence>
<name>A0A8U0A2P7_9EURY</name>
<protein>
    <submittedName>
        <fullName evidence="1">DUF6276 family protein</fullName>
    </submittedName>
</protein>
<proteinExistence type="predicted"/>
<dbReference type="Proteomes" id="UP000831768">
    <property type="component" value="Chromosome"/>
</dbReference>
<evidence type="ECO:0000313" key="1">
    <source>
        <dbReference type="EMBL" id="UPM43430.1"/>
    </source>
</evidence>